<feature type="signal peptide" evidence="2">
    <location>
        <begin position="1"/>
        <end position="20"/>
    </location>
</feature>
<keyword evidence="2" id="KW-0732">Signal</keyword>
<dbReference type="AlphaFoldDB" id="A0A059FZ89"/>
<dbReference type="EMBL" id="ARYI01000001">
    <property type="protein sequence ID" value="KCZ96048.1"/>
    <property type="molecule type" value="Genomic_DNA"/>
</dbReference>
<evidence type="ECO:0000313" key="4">
    <source>
        <dbReference type="Proteomes" id="UP000025061"/>
    </source>
</evidence>
<proteinExistence type="inferred from homology"/>
<name>A0A059FZ89_9PROT</name>
<comment type="similarity">
    <text evidence="1">Belongs to the Omp25/RopB family.</text>
</comment>
<dbReference type="Proteomes" id="UP000025061">
    <property type="component" value="Unassembled WGS sequence"/>
</dbReference>
<evidence type="ECO:0000313" key="3">
    <source>
        <dbReference type="EMBL" id="KCZ96048.1"/>
    </source>
</evidence>
<dbReference type="PATRIC" id="fig|1280951.3.peg.35"/>
<feature type="chain" id="PRO_5001573492" evidence="2">
    <location>
        <begin position="21"/>
        <end position="292"/>
    </location>
</feature>
<organism evidence="3 4">
    <name type="scientific">Hyphomonas hirschiana VP5</name>
    <dbReference type="NCBI Taxonomy" id="1280951"/>
    <lineage>
        <taxon>Bacteria</taxon>
        <taxon>Pseudomonadati</taxon>
        <taxon>Pseudomonadota</taxon>
        <taxon>Alphaproteobacteria</taxon>
        <taxon>Hyphomonadales</taxon>
        <taxon>Hyphomonadaceae</taxon>
        <taxon>Hyphomonas</taxon>
    </lineage>
</organism>
<comment type="caution">
    <text evidence="3">The sequence shown here is derived from an EMBL/GenBank/DDBJ whole genome shotgun (WGS) entry which is preliminary data.</text>
</comment>
<keyword evidence="4" id="KW-1185">Reference proteome</keyword>
<gene>
    <name evidence="3" type="ORF">HHI_00175</name>
</gene>
<evidence type="ECO:0000256" key="1">
    <source>
        <dbReference type="ARBA" id="ARBA00038306"/>
    </source>
</evidence>
<dbReference type="InterPro" id="IPR051692">
    <property type="entry name" value="OMP-like"/>
</dbReference>
<protein>
    <submittedName>
        <fullName evidence="3">Putative outer membrane protein</fullName>
    </submittedName>
</protein>
<dbReference type="PANTHER" id="PTHR34001:SF3">
    <property type="entry name" value="BLL7405 PROTEIN"/>
    <property type="match status" value="1"/>
</dbReference>
<dbReference type="InterPro" id="IPR011250">
    <property type="entry name" value="OMP/PagP_B-barrel"/>
</dbReference>
<reference evidence="3 4" key="1">
    <citation type="submission" date="2013-04" db="EMBL/GenBank/DDBJ databases">
        <title>Hyphomonas hirschiana VP5 Genome Sequencing.</title>
        <authorList>
            <person name="Lai Q."/>
            <person name="Shao Z."/>
        </authorList>
    </citation>
    <scope>NUCLEOTIDE SEQUENCE [LARGE SCALE GENOMIC DNA]</scope>
    <source>
        <strain evidence="3 4">VP5</strain>
    </source>
</reference>
<accession>A0A059FZ89</accession>
<dbReference type="OrthoDB" id="268975at2"/>
<dbReference type="PANTHER" id="PTHR34001">
    <property type="entry name" value="BLL7405 PROTEIN"/>
    <property type="match status" value="1"/>
</dbReference>
<dbReference type="SUPFAM" id="SSF56925">
    <property type="entry name" value="OMPA-like"/>
    <property type="match status" value="1"/>
</dbReference>
<dbReference type="RefSeq" id="WP_011646043.1">
    <property type="nucleotide sequence ID" value="NZ_ARYI01000001.1"/>
</dbReference>
<sequence length="292" mass="30082">MKKFLLTSAVLLSAGAPAFADDLSTAAAPGAYSWTGFYAGVHAGPTWQDRSAERGLVTGSVAPDFDYDANLNEGGPSGGVAEGSPLAAIFPSEFGSSEKVGMSGGVQAGYNQQYGRFALGFEADFTGLGSNGGDDGAVQGLTASNPAFGDAVFGTDLRVRSSMDYLATTRLRAGVVTDRFLVYGTGGAAVGNPEHQVDFSAGLTATGGTLVGPLDRSNSFSGRKDDWKGGWTAGAGGEFAFTDNMTLKAEYLYYDLGETHVGATSTSAPGFAAVYGFENRGQSARIALNRKF</sequence>
<dbReference type="Gene3D" id="2.40.160.20">
    <property type="match status" value="1"/>
</dbReference>
<evidence type="ECO:0000256" key="2">
    <source>
        <dbReference type="SAM" id="SignalP"/>
    </source>
</evidence>